<dbReference type="Pfam" id="PF00111">
    <property type="entry name" value="Fer2"/>
    <property type="match status" value="1"/>
</dbReference>
<dbReference type="GO" id="GO:0051537">
    <property type="term" value="F:2 iron, 2 sulfur cluster binding"/>
    <property type="evidence" value="ECO:0007669"/>
    <property type="project" value="InterPro"/>
</dbReference>
<dbReference type="Gene3D" id="3.30.390.50">
    <property type="entry name" value="CO dehydrogenase flavoprotein, C-terminal domain"/>
    <property type="match status" value="1"/>
</dbReference>
<keyword evidence="3" id="KW-0274">FAD</keyword>
<dbReference type="GO" id="GO:0071949">
    <property type="term" value="F:FAD binding"/>
    <property type="evidence" value="ECO:0007669"/>
    <property type="project" value="InterPro"/>
</dbReference>
<dbReference type="SUPFAM" id="SSF47741">
    <property type="entry name" value="CO dehydrogenase ISP C-domain like"/>
    <property type="match status" value="1"/>
</dbReference>
<keyword evidence="9" id="KW-1185">Reference proteome</keyword>
<proteinExistence type="predicted"/>
<dbReference type="GO" id="GO:0016491">
    <property type="term" value="F:oxidoreductase activity"/>
    <property type="evidence" value="ECO:0007669"/>
    <property type="project" value="UniProtKB-KW"/>
</dbReference>
<evidence type="ECO:0000313" key="9">
    <source>
        <dbReference type="Proteomes" id="UP000245449"/>
    </source>
</evidence>
<dbReference type="RefSeq" id="WP_116725934.1">
    <property type="nucleotide sequence ID" value="NZ_QCZI01000026.1"/>
</dbReference>
<dbReference type="InterPro" id="IPR016169">
    <property type="entry name" value="FAD-bd_PCMH_sub2"/>
</dbReference>
<dbReference type="SUPFAM" id="SSF54292">
    <property type="entry name" value="2Fe-2S ferredoxin-like"/>
    <property type="match status" value="1"/>
</dbReference>
<dbReference type="InterPro" id="IPR036318">
    <property type="entry name" value="FAD-bd_PCMH-like_sf"/>
</dbReference>
<dbReference type="InterPro" id="IPR036884">
    <property type="entry name" value="2Fe-2S-bd_dom_sf"/>
</dbReference>
<comment type="caution">
    <text evidence="8">The sequence shown here is derived from an EMBL/GenBank/DDBJ whole genome shotgun (WGS) entry which is preliminary data.</text>
</comment>
<dbReference type="PROSITE" id="PS51387">
    <property type="entry name" value="FAD_PCMH"/>
    <property type="match status" value="1"/>
</dbReference>
<dbReference type="InterPro" id="IPR016208">
    <property type="entry name" value="Ald_Oxase/xanthine_DH-like"/>
</dbReference>
<dbReference type="PROSITE" id="PS51085">
    <property type="entry name" value="2FE2S_FER_2"/>
    <property type="match status" value="1"/>
</dbReference>
<evidence type="ECO:0000256" key="2">
    <source>
        <dbReference type="ARBA" id="ARBA00022723"/>
    </source>
</evidence>
<dbReference type="InterPro" id="IPR005107">
    <property type="entry name" value="CO_DH_flav_C"/>
</dbReference>
<gene>
    <name evidence="8" type="ORF">DB895_13710</name>
</gene>
<dbReference type="InterPro" id="IPR036683">
    <property type="entry name" value="CO_DH_flav_C_dom_sf"/>
</dbReference>
<dbReference type="SUPFAM" id="SSF55447">
    <property type="entry name" value="CO dehydrogenase flavoprotein C-terminal domain-like"/>
    <property type="match status" value="1"/>
</dbReference>
<evidence type="ECO:0000256" key="5">
    <source>
        <dbReference type="ARBA" id="ARBA00023004"/>
    </source>
</evidence>
<dbReference type="AlphaFoldDB" id="A0A2U1JG45"/>
<dbReference type="GO" id="GO:0005506">
    <property type="term" value="F:iron ion binding"/>
    <property type="evidence" value="ECO:0007669"/>
    <property type="project" value="InterPro"/>
</dbReference>
<dbReference type="InterPro" id="IPR016166">
    <property type="entry name" value="FAD-bd_PCMH"/>
</dbReference>
<dbReference type="SUPFAM" id="SSF56176">
    <property type="entry name" value="FAD-binding/transporter-associated domain-like"/>
    <property type="match status" value="1"/>
</dbReference>
<keyword evidence="1" id="KW-0285">Flavoprotein</keyword>
<organism evidence="8 9">
    <name type="scientific">Flavobacterium psychrotolerans</name>
    <dbReference type="NCBI Taxonomy" id="2169410"/>
    <lineage>
        <taxon>Bacteria</taxon>
        <taxon>Pseudomonadati</taxon>
        <taxon>Bacteroidota</taxon>
        <taxon>Flavobacteriia</taxon>
        <taxon>Flavobacteriales</taxon>
        <taxon>Flavobacteriaceae</taxon>
        <taxon>Flavobacterium</taxon>
    </lineage>
</organism>
<dbReference type="PANTHER" id="PTHR45444:SF3">
    <property type="entry name" value="XANTHINE DEHYDROGENASE"/>
    <property type="match status" value="1"/>
</dbReference>
<dbReference type="Pfam" id="PF00941">
    <property type="entry name" value="FAD_binding_5"/>
    <property type="match status" value="1"/>
</dbReference>
<keyword evidence="4" id="KW-0560">Oxidoreductase</keyword>
<evidence type="ECO:0000259" key="6">
    <source>
        <dbReference type="PROSITE" id="PS51085"/>
    </source>
</evidence>
<protein>
    <submittedName>
        <fullName evidence="8">(2Fe-2S)-binding protein</fullName>
    </submittedName>
</protein>
<dbReference type="InterPro" id="IPR001041">
    <property type="entry name" value="2Fe-2S_ferredoxin-type"/>
</dbReference>
<dbReference type="CDD" id="cd00207">
    <property type="entry name" value="fer2"/>
    <property type="match status" value="1"/>
</dbReference>
<dbReference type="PANTHER" id="PTHR45444">
    <property type="entry name" value="XANTHINE DEHYDROGENASE"/>
    <property type="match status" value="1"/>
</dbReference>
<dbReference type="SMART" id="SM01092">
    <property type="entry name" value="CO_deh_flav_C"/>
    <property type="match status" value="1"/>
</dbReference>
<dbReference type="OrthoDB" id="9796880at2"/>
<dbReference type="InterPro" id="IPR036010">
    <property type="entry name" value="2Fe-2S_ferredoxin-like_sf"/>
</dbReference>
<keyword evidence="5" id="KW-0408">Iron</keyword>
<dbReference type="InterPro" id="IPR012675">
    <property type="entry name" value="Beta-grasp_dom_sf"/>
</dbReference>
<feature type="domain" description="2Fe-2S ferredoxin-type" evidence="6">
    <location>
        <begin position="1"/>
        <end position="84"/>
    </location>
</feature>
<dbReference type="InterPro" id="IPR002888">
    <property type="entry name" value="2Fe-2S-bd"/>
</dbReference>
<dbReference type="Gene3D" id="3.30.465.10">
    <property type="match status" value="1"/>
</dbReference>
<feature type="domain" description="FAD-binding PCMH-type" evidence="7">
    <location>
        <begin position="163"/>
        <end position="349"/>
    </location>
</feature>
<dbReference type="EMBL" id="QCZI01000026">
    <property type="protein sequence ID" value="PWA03908.1"/>
    <property type="molecule type" value="Genomic_DNA"/>
</dbReference>
<dbReference type="InterPro" id="IPR006058">
    <property type="entry name" value="2Fe2S_fd_BS"/>
</dbReference>
<dbReference type="Proteomes" id="UP000245449">
    <property type="component" value="Unassembled WGS sequence"/>
</dbReference>
<accession>A0A2U1JG45</accession>
<evidence type="ECO:0000259" key="7">
    <source>
        <dbReference type="PROSITE" id="PS51387"/>
    </source>
</evidence>
<keyword evidence="2" id="KW-0479">Metal-binding</keyword>
<evidence type="ECO:0000256" key="4">
    <source>
        <dbReference type="ARBA" id="ARBA00023002"/>
    </source>
</evidence>
<evidence type="ECO:0000256" key="3">
    <source>
        <dbReference type="ARBA" id="ARBA00022827"/>
    </source>
</evidence>
<dbReference type="Gene3D" id="1.10.150.120">
    <property type="entry name" value="[2Fe-2S]-binding domain"/>
    <property type="match status" value="1"/>
</dbReference>
<dbReference type="Pfam" id="PF03450">
    <property type="entry name" value="CO_deh_flav_C"/>
    <property type="match status" value="1"/>
</dbReference>
<evidence type="ECO:0000256" key="1">
    <source>
        <dbReference type="ARBA" id="ARBA00022630"/>
    </source>
</evidence>
<reference evidence="8 9" key="1">
    <citation type="submission" date="2018-04" db="EMBL/GenBank/DDBJ databases">
        <title>Flavobacterium sp. nov., isolated from glacier ice.</title>
        <authorList>
            <person name="Liu Q."/>
            <person name="Xin Y.-H."/>
        </authorList>
    </citation>
    <scope>NUCLEOTIDE SEQUENCE [LARGE SCALE GENOMIC DNA]</scope>
    <source>
        <strain evidence="8 9">RB1R5</strain>
    </source>
</reference>
<sequence>MIQFILNQQVIHKQNPGNTTLLDFIRYDENLRGTKIGCREGDCGACTVLIGSLKEGKLEYISATSCLTPLPNVHGKHVVTVEGLNLPGKLNQAQQAMVDCSGTQCGFCTPGFVNSMSGYALTSKDPNLEGAISAIDGNICRCTGYKSIERATAKLTEQLQNKDQKHPISWLVENDFIPEYFLQIEDRLKDFNLKYNTEGEIPIGGGTDLYVQKHDELHDMDLNYLFDKSLLNRISFEGSWCTLKSAVTVSDLITNDTLLEAIPNWYNYLKLVSSTPIRNIGTIAGNLANGSPIGDFTILLLSLNAKIKLTNKENESRQLPLKEFYLGYKVLNKTEDEIITEITFELPNSESQFNFEKVCKRQYLDIASVNTAFTIKTKGNIIIEAHGAMGGVGPIPKYLSKTCEFLTNKTLSTEVILEAEQVLQSELAPISDARGTVEYKRLLARQLFFAHFIMLFSDTIKMNDLI</sequence>
<dbReference type="PROSITE" id="PS00197">
    <property type="entry name" value="2FE2S_FER_1"/>
    <property type="match status" value="1"/>
</dbReference>
<dbReference type="InterPro" id="IPR002346">
    <property type="entry name" value="Mopterin_DH_FAD-bd"/>
</dbReference>
<name>A0A2U1JG45_9FLAO</name>
<dbReference type="Gene3D" id="3.10.20.30">
    <property type="match status" value="1"/>
</dbReference>
<dbReference type="Pfam" id="PF01799">
    <property type="entry name" value="Fer2_2"/>
    <property type="match status" value="1"/>
</dbReference>
<evidence type="ECO:0000313" key="8">
    <source>
        <dbReference type="EMBL" id="PWA03908.1"/>
    </source>
</evidence>